<dbReference type="InterPro" id="IPR013763">
    <property type="entry name" value="Cyclin-like_dom"/>
</dbReference>
<keyword evidence="5" id="KW-1185">Reference proteome</keyword>
<accession>A0A0C3J1X1</accession>
<gene>
    <name evidence="4" type="ORF">M404DRAFT_146447</name>
</gene>
<reference evidence="5" key="2">
    <citation type="submission" date="2015-01" db="EMBL/GenBank/DDBJ databases">
        <title>Evolutionary Origins and Diversification of the Mycorrhizal Mutualists.</title>
        <authorList>
            <consortium name="DOE Joint Genome Institute"/>
            <consortium name="Mycorrhizal Genomics Consortium"/>
            <person name="Kohler A."/>
            <person name="Kuo A."/>
            <person name="Nagy L.G."/>
            <person name="Floudas D."/>
            <person name="Copeland A."/>
            <person name="Barry K.W."/>
            <person name="Cichocki N."/>
            <person name="Veneault-Fourrey C."/>
            <person name="LaButti K."/>
            <person name="Lindquist E.A."/>
            <person name="Lipzen A."/>
            <person name="Lundell T."/>
            <person name="Morin E."/>
            <person name="Murat C."/>
            <person name="Riley R."/>
            <person name="Ohm R."/>
            <person name="Sun H."/>
            <person name="Tunlid A."/>
            <person name="Henrissat B."/>
            <person name="Grigoriev I.V."/>
            <person name="Hibbett D.S."/>
            <person name="Martin F."/>
        </authorList>
    </citation>
    <scope>NUCLEOTIDE SEQUENCE [LARGE SCALE GENOMIC DNA]</scope>
    <source>
        <strain evidence="5">Marx 270</strain>
    </source>
</reference>
<dbReference type="Pfam" id="PF00134">
    <property type="entry name" value="Cyclin_N"/>
    <property type="match status" value="1"/>
</dbReference>
<evidence type="ECO:0000256" key="2">
    <source>
        <dbReference type="SAM" id="MobiDB-lite"/>
    </source>
</evidence>
<dbReference type="InterPro" id="IPR036915">
    <property type="entry name" value="Cyclin-like_sf"/>
</dbReference>
<dbReference type="STRING" id="870435.A0A0C3J1X1"/>
<proteinExistence type="inferred from homology"/>
<evidence type="ECO:0000313" key="4">
    <source>
        <dbReference type="EMBL" id="KIO03078.1"/>
    </source>
</evidence>
<dbReference type="GO" id="GO:0000307">
    <property type="term" value="C:cyclin-dependent protein kinase holoenzyme complex"/>
    <property type="evidence" value="ECO:0007669"/>
    <property type="project" value="TreeGrafter"/>
</dbReference>
<reference evidence="4 5" key="1">
    <citation type="submission" date="2014-04" db="EMBL/GenBank/DDBJ databases">
        <authorList>
            <consortium name="DOE Joint Genome Institute"/>
            <person name="Kuo A."/>
            <person name="Kohler A."/>
            <person name="Costa M.D."/>
            <person name="Nagy L.G."/>
            <person name="Floudas D."/>
            <person name="Copeland A."/>
            <person name="Barry K.W."/>
            <person name="Cichocki N."/>
            <person name="Veneault-Fourrey C."/>
            <person name="LaButti K."/>
            <person name="Lindquist E.A."/>
            <person name="Lipzen A."/>
            <person name="Lundell T."/>
            <person name="Morin E."/>
            <person name="Murat C."/>
            <person name="Sun H."/>
            <person name="Tunlid A."/>
            <person name="Henrissat B."/>
            <person name="Grigoriev I.V."/>
            <person name="Hibbett D.S."/>
            <person name="Martin F."/>
            <person name="Nordberg H.P."/>
            <person name="Cantor M.N."/>
            <person name="Hua S.X."/>
        </authorList>
    </citation>
    <scope>NUCLEOTIDE SEQUENCE [LARGE SCALE GENOMIC DNA]</scope>
    <source>
        <strain evidence="4 5">Marx 270</strain>
    </source>
</reference>
<dbReference type="HOGENOM" id="CLU_018149_1_1_1"/>
<name>A0A0C3J1X1_PISTI</name>
<dbReference type="GO" id="GO:0005634">
    <property type="term" value="C:nucleus"/>
    <property type="evidence" value="ECO:0007669"/>
    <property type="project" value="TreeGrafter"/>
</dbReference>
<dbReference type="GO" id="GO:0019901">
    <property type="term" value="F:protein kinase binding"/>
    <property type="evidence" value="ECO:0007669"/>
    <property type="project" value="InterPro"/>
</dbReference>
<evidence type="ECO:0000256" key="1">
    <source>
        <dbReference type="RuleBase" id="RU000383"/>
    </source>
</evidence>
<comment type="similarity">
    <text evidence="1">Belongs to the cyclin family.</text>
</comment>
<dbReference type="InParanoid" id="A0A0C3J1X1"/>
<keyword evidence="1" id="KW-0195">Cyclin</keyword>
<organism evidence="4 5">
    <name type="scientific">Pisolithus tinctorius Marx 270</name>
    <dbReference type="NCBI Taxonomy" id="870435"/>
    <lineage>
        <taxon>Eukaryota</taxon>
        <taxon>Fungi</taxon>
        <taxon>Dikarya</taxon>
        <taxon>Basidiomycota</taxon>
        <taxon>Agaricomycotina</taxon>
        <taxon>Agaricomycetes</taxon>
        <taxon>Agaricomycetidae</taxon>
        <taxon>Boletales</taxon>
        <taxon>Sclerodermatineae</taxon>
        <taxon>Pisolithaceae</taxon>
        <taxon>Pisolithus</taxon>
    </lineage>
</organism>
<dbReference type="SMART" id="SM00385">
    <property type="entry name" value="CYCLIN"/>
    <property type="match status" value="1"/>
</dbReference>
<dbReference type="Gene3D" id="1.10.472.10">
    <property type="entry name" value="Cyclin-like"/>
    <property type="match status" value="1"/>
</dbReference>
<feature type="domain" description="Cyclin-like" evidence="3">
    <location>
        <begin position="57"/>
        <end position="144"/>
    </location>
</feature>
<dbReference type="Proteomes" id="UP000054217">
    <property type="component" value="Unassembled WGS sequence"/>
</dbReference>
<protein>
    <recommendedName>
        <fullName evidence="3">Cyclin-like domain-containing protein</fullName>
    </recommendedName>
</protein>
<dbReference type="InterPro" id="IPR013922">
    <property type="entry name" value="Cyclin_PHO80-like"/>
</dbReference>
<feature type="region of interest" description="Disordered" evidence="2">
    <location>
        <begin position="17"/>
        <end position="48"/>
    </location>
</feature>
<dbReference type="CDD" id="cd20557">
    <property type="entry name" value="CYCLIN_ScPCL1-like"/>
    <property type="match status" value="1"/>
</dbReference>
<dbReference type="PANTHER" id="PTHR15615">
    <property type="match status" value="1"/>
</dbReference>
<feature type="non-terminal residue" evidence="4">
    <location>
        <position position="199"/>
    </location>
</feature>
<sequence length="199" mass="21914">MINYIALRASQVVRVEENPADPSLPTPPNTPVGSTLPQKHVQDAGSPSTPSLPTLQNFIVRLVAKSNVQVPTLLATLIYLERLRLKLPSMAKGIPCTRHRVFLAALIVASKYLNDSSPKNKHWAAYAAIFDLAEVNLMEKQLLFLLDYDLDFDEEEACKHFAPFMDKMPGVLPTPGQKETRAAAIQAVSRAGKARAKAR</sequence>
<dbReference type="AlphaFoldDB" id="A0A0C3J1X1"/>
<evidence type="ECO:0000313" key="5">
    <source>
        <dbReference type="Proteomes" id="UP000054217"/>
    </source>
</evidence>
<evidence type="ECO:0000259" key="3">
    <source>
        <dbReference type="SMART" id="SM00385"/>
    </source>
</evidence>
<dbReference type="SUPFAM" id="SSF47954">
    <property type="entry name" value="Cyclin-like"/>
    <property type="match status" value="1"/>
</dbReference>
<dbReference type="InterPro" id="IPR006671">
    <property type="entry name" value="Cyclin_N"/>
</dbReference>
<dbReference type="OrthoDB" id="10250320at2759"/>
<dbReference type="PANTHER" id="PTHR15615:SF10">
    <property type="entry name" value="PHO85 CYCLIN-2-RELATED"/>
    <property type="match status" value="1"/>
</dbReference>
<dbReference type="GO" id="GO:0016538">
    <property type="term" value="F:cyclin-dependent protein serine/threonine kinase regulator activity"/>
    <property type="evidence" value="ECO:0007669"/>
    <property type="project" value="TreeGrafter"/>
</dbReference>
<dbReference type="EMBL" id="KN831978">
    <property type="protein sequence ID" value="KIO03078.1"/>
    <property type="molecule type" value="Genomic_DNA"/>
</dbReference>